<dbReference type="AlphaFoldDB" id="A0A2M6K988"/>
<gene>
    <name evidence="5" type="ORF">COV49_02070</name>
</gene>
<evidence type="ECO:0000259" key="4">
    <source>
        <dbReference type="PROSITE" id="PS50893"/>
    </source>
</evidence>
<dbReference type="Proteomes" id="UP000230869">
    <property type="component" value="Unassembled WGS sequence"/>
</dbReference>
<dbReference type="InterPro" id="IPR017871">
    <property type="entry name" value="ABC_transporter-like_CS"/>
</dbReference>
<dbReference type="GO" id="GO:0005524">
    <property type="term" value="F:ATP binding"/>
    <property type="evidence" value="ECO:0007669"/>
    <property type="project" value="UniProtKB-KW"/>
</dbReference>
<name>A0A2M6K988_9BACT</name>
<dbReference type="InterPro" id="IPR017911">
    <property type="entry name" value="MacB-like_ATP-bd"/>
</dbReference>
<evidence type="ECO:0000256" key="1">
    <source>
        <dbReference type="ARBA" id="ARBA00022448"/>
    </source>
</evidence>
<evidence type="ECO:0000256" key="2">
    <source>
        <dbReference type="ARBA" id="ARBA00022741"/>
    </source>
</evidence>
<protein>
    <recommendedName>
        <fullName evidence="4">ABC transporter domain-containing protein</fullName>
    </recommendedName>
</protein>
<dbReference type="GO" id="GO:0005886">
    <property type="term" value="C:plasma membrane"/>
    <property type="evidence" value="ECO:0007669"/>
    <property type="project" value="TreeGrafter"/>
</dbReference>
<dbReference type="PROSITE" id="PS50893">
    <property type="entry name" value="ABC_TRANSPORTER_2"/>
    <property type="match status" value="1"/>
</dbReference>
<dbReference type="SUPFAM" id="SSF52540">
    <property type="entry name" value="P-loop containing nucleoside triphosphate hydrolases"/>
    <property type="match status" value="1"/>
</dbReference>
<dbReference type="Gene3D" id="3.40.50.300">
    <property type="entry name" value="P-loop containing nucleotide triphosphate hydrolases"/>
    <property type="match status" value="1"/>
</dbReference>
<comment type="caution">
    <text evidence="5">The sequence shown here is derived from an EMBL/GenBank/DDBJ whole genome shotgun (WGS) entry which is preliminary data.</text>
</comment>
<dbReference type="SMART" id="SM00382">
    <property type="entry name" value="AAA"/>
    <property type="match status" value="1"/>
</dbReference>
<keyword evidence="2" id="KW-0547">Nucleotide-binding</keyword>
<dbReference type="Pfam" id="PF00005">
    <property type="entry name" value="ABC_tran"/>
    <property type="match status" value="1"/>
</dbReference>
<dbReference type="InterPro" id="IPR003439">
    <property type="entry name" value="ABC_transporter-like_ATP-bd"/>
</dbReference>
<evidence type="ECO:0000256" key="3">
    <source>
        <dbReference type="ARBA" id="ARBA00022840"/>
    </source>
</evidence>
<dbReference type="GO" id="GO:0022857">
    <property type="term" value="F:transmembrane transporter activity"/>
    <property type="evidence" value="ECO:0007669"/>
    <property type="project" value="TreeGrafter"/>
</dbReference>
<dbReference type="GO" id="GO:0016887">
    <property type="term" value="F:ATP hydrolysis activity"/>
    <property type="evidence" value="ECO:0007669"/>
    <property type="project" value="InterPro"/>
</dbReference>
<dbReference type="PANTHER" id="PTHR24220">
    <property type="entry name" value="IMPORT ATP-BINDING PROTEIN"/>
    <property type="match status" value="1"/>
</dbReference>
<reference evidence="5 6" key="1">
    <citation type="submission" date="2017-09" db="EMBL/GenBank/DDBJ databases">
        <title>Depth-based differentiation of microbial function through sediment-hosted aquifers and enrichment of novel symbionts in the deep terrestrial subsurface.</title>
        <authorList>
            <person name="Probst A.J."/>
            <person name="Ladd B."/>
            <person name="Jarett J.K."/>
            <person name="Geller-Mcgrath D.E."/>
            <person name="Sieber C.M."/>
            <person name="Emerson J.B."/>
            <person name="Anantharaman K."/>
            <person name="Thomas B.C."/>
            <person name="Malmstrom R."/>
            <person name="Stieglmeier M."/>
            <person name="Klingl A."/>
            <person name="Woyke T."/>
            <person name="Ryan C.M."/>
            <person name="Banfield J.F."/>
        </authorList>
    </citation>
    <scope>NUCLEOTIDE SEQUENCE [LARGE SCALE GENOMIC DNA]</scope>
    <source>
        <strain evidence="5">CG11_big_fil_rev_8_21_14_0_20_39_10</strain>
    </source>
</reference>
<dbReference type="GO" id="GO:0098796">
    <property type="term" value="C:membrane protein complex"/>
    <property type="evidence" value="ECO:0007669"/>
    <property type="project" value="UniProtKB-ARBA"/>
</dbReference>
<dbReference type="FunFam" id="3.40.50.300:FF:000032">
    <property type="entry name" value="Export ABC transporter ATP-binding protein"/>
    <property type="match status" value="1"/>
</dbReference>
<keyword evidence="1" id="KW-0813">Transport</keyword>
<accession>A0A2M6K988</accession>
<dbReference type="CDD" id="cd03255">
    <property type="entry name" value="ABC_MJ0796_LolCDE_FtsE"/>
    <property type="match status" value="1"/>
</dbReference>
<dbReference type="InterPro" id="IPR015854">
    <property type="entry name" value="ABC_transpr_LolD-like"/>
</dbReference>
<dbReference type="InterPro" id="IPR027417">
    <property type="entry name" value="P-loop_NTPase"/>
</dbReference>
<evidence type="ECO:0000313" key="6">
    <source>
        <dbReference type="Proteomes" id="UP000230869"/>
    </source>
</evidence>
<dbReference type="PANTHER" id="PTHR24220:SF86">
    <property type="entry name" value="ABC TRANSPORTER ABCH.1"/>
    <property type="match status" value="1"/>
</dbReference>
<sequence length="454" mass="52105">MESRVAIRTEKLNFIYNKGQDNEFQALVNVDLEIRREEFVIIFGPSGCGKSTLLHVIAGLEKPNRGKVIINDKDLLKLDKNEFANFHRRQIGIIYQAYNLIHTLTVLNNVALPQIFLSVDRGEREKKSLELLSRFAIEKHARNLPTELSGGQQQRIGIARAIINDPDIILADEPVGNLDSATAKNVLDILKDLNKKEKKTVILVTHNPENLSYGDRVIYMKDGMITKETAKHYKITVTKEKGAQEAPMTQLEQVMQAYQGLKSEQINILIMPFKATAFAHHFLSKRNLDETKIFEDNMQRRLMKQMDSEDFFKILNRPFQQGGVGLDKRTAEKIVSRINKIIILAYFLAKKYRQRKDSDGKHIKITEEEKAKKLMSYLLYICQEKELALPERKEKERLEVAVLDRLANQITKSELFKQLDLPYKEGGAGLHAKTARAITEEMELMLITLYGIKP</sequence>
<feature type="domain" description="ABC transporter" evidence="4">
    <location>
        <begin position="7"/>
        <end position="247"/>
    </location>
</feature>
<keyword evidence="3" id="KW-0067">ATP-binding</keyword>
<dbReference type="PROSITE" id="PS00211">
    <property type="entry name" value="ABC_TRANSPORTER_1"/>
    <property type="match status" value="1"/>
</dbReference>
<proteinExistence type="predicted"/>
<dbReference type="EMBL" id="PCWW01000034">
    <property type="protein sequence ID" value="PIR13474.1"/>
    <property type="molecule type" value="Genomic_DNA"/>
</dbReference>
<dbReference type="InterPro" id="IPR003593">
    <property type="entry name" value="AAA+_ATPase"/>
</dbReference>
<evidence type="ECO:0000313" key="5">
    <source>
        <dbReference type="EMBL" id="PIR13474.1"/>
    </source>
</evidence>
<organism evidence="5 6">
    <name type="scientific">Candidatus Falkowbacteria bacterium CG11_big_fil_rev_8_21_14_0_20_39_10</name>
    <dbReference type="NCBI Taxonomy" id="1974570"/>
    <lineage>
        <taxon>Bacteria</taxon>
        <taxon>Candidatus Falkowiibacteriota</taxon>
    </lineage>
</organism>